<evidence type="ECO:0000313" key="2">
    <source>
        <dbReference type="Proteomes" id="UP000570851"/>
    </source>
</evidence>
<sequence>MVGYTVHLYSTNEHPSFSVLTDTENIIEDQQEGSMRVAVQQEDLQLLSRTLQEQFLAEVPSGEFFQIKCAVNKDELMILAQHPVSVKVDTQEIFAVLEEALQSLPPYQDQPVQCFLRIVGEKLPYAKRSLTMKGYRQVESPDIPQDNEDQEDEDAASFSSLALPLSYSTTTDAVEDEEEVFDPLAGTPDLLTNSSQRPLKKILLGTVVGISLLGSGGVYLVTRPCVMSVCQEFQTAQQLNTQFRQLISRARSEKDLTTLQQQLETTSTALGVIPAWSSYYQQAAELKTNLSGRSEKISQVNKALQAASVAEQKMQTPATSQGELQARQQLWRQAITPLEAISPNHELYGLIQPKLLKYRIHLQTINQQLLAQEKWVKKLADAKGVASVANKWETTAKSLKDWQKVQSTWQVVINALNVIPPSSPASQEAQQLLLEYKPKLARARDRVTIEQLAAKSYQQILVIASQAKAYEQKQEWQAAVIYWQQALQAAKQISNNSLYYTQAQSLITPYSASLQQAQEKLILNNSWQQTRADLNKTCSSEIRICNFTVDDKGIIVKITPEYEQVLQSTVSKNNTQDSEAAIGVANHWQTLQEALTVISENANLPLFIYNVQDQVIYMRTPGE</sequence>
<proteinExistence type="predicted"/>
<reference evidence="1 2" key="1">
    <citation type="submission" date="2019-11" db="EMBL/GenBank/DDBJ databases">
        <title>Comparison of genomes from free-living endosymbiotic cyanobacteria isolated from Azolla.</title>
        <authorList>
            <person name="Thiel T."/>
            <person name="Pratte B."/>
        </authorList>
    </citation>
    <scope>NUCLEOTIDE SEQUENCE [LARGE SCALE GENOMIC DNA]</scope>
    <source>
        <strain evidence="1 2">N2B</strain>
    </source>
</reference>
<dbReference type="EMBL" id="JACKZP010000134">
    <property type="protein sequence ID" value="MBC1304849.1"/>
    <property type="molecule type" value="Genomic_DNA"/>
</dbReference>
<comment type="caution">
    <text evidence="1">The sequence shown here is derived from an EMBL/GenBank/DDBJ whole genome shotgun (WGS) entry which is preliminary data.</text>
</comment>
<keyword evidence="2" id="KW-1185">Reference proteome</keyword>
<accession>A0ABR6SEI2</accession>
<evidence type="ECO:0000313" key="1">
    <source>
        <dbReference type="EMBL" id="MBC1304849.1"/>
    </source>
</evidence>
<protein>
    <submittedName>
        <fullName evidence="1">Uncharacterized protein</fullName>
    </submittedName>
</protein>
<gene>
    <name evidence="1" type="ORF">GNE12_23315</name>
</gene>
<dbReference type="Proteomes" id="UP000570851">
    <property type="component" value="Unassembled WGS sequence"/>
</dbReference>
<name>A0ABR6SEI2_ANAVA</name>
<dbReference type="GeneID" id="58724454"/>
<dbReference type="RefSeq" id="WP_011318584.1">
    <property type="nucleotide sequence ID" value="NZ_JACKZP010000134.1"/>
</dbReference>
<organism evidence="1 2">
    <name type="scientific">Trichormus variabilis N2B</name>
    <dbReference type="NCBI Taxonomy" id="2681315"/>
    <lineage>
        <taxon>Bacteria</taxon>
        <taxon>Bacillati</taxon>
        <taxon>Cyanobacteriota</taxon>
        <taxon>Cyanophyceae</taxon>
        <taxon>Nostocales</taxon>
        <taxon>Nostocaceae</taxon>
        <taxon>Trichormus</taxon>
    </lineage>
</organism>